<evidence type="ECO:0000313" key="5">
    <source>
        <dbReference type="EMBL" id="NKE19630.1"/>
    </source>
</evidence>
<accession>A0A9X9WKE1</accession>
<evidence type="ECO:0000313" key="7">
    <source>
        <dbReference type="Proteomes" id="UP001138708"/>
    </source>
</evidence>
<dbReference type="AlphaFoldDB" id="A0A9X9WKE1"/>
<dbReference type="Proteomes" id="UP000746741">
    <property type="component" value="Unassembled WGS sequence"/>
</dbReference>
<sequence>MTGERPAGPQRQARGLLRIERILDAADALIQREGTVEIGLQEVAKAAGLPAASIYHYFATTPALLMALAQRYHAGFEVLAARRIDHDRLAQWSDLCAIQAEQALRFYREHPVAMRLFLGPQGGWEVRVADLATNRRIGAIYYRRLIQHFVVAESPALEDAFDVSVAISDAIWSLSYARSGTVEPAMATEALRARVAYLRLYVGEHAAKRERPLEA</sequence>
<dbReference type="GO" id="GO:0003677">
    <property type="term" value="F:DNA binding"/>
    <property type="evidence" value="ECO:0007669"/>
    <property type="project" value="UniProtKB-UniRule"/>
</dbReference>
<comment type="caution">
    <text evidence="4">The sequence shown here is derived from an EMBL/GenBank/DDBJ whole genome shotgun (WGS) entry which is preliminary data.</text>
</comment>
<keyword evidence="6" id="KW-1185">Reference proteome</keyword>
<reference evidence="5 6" key="2">
    <citation type="submission" date="2020-02" db="EMBL/GenBank/DDBJ databases">
        <authorList>
            <person name="Sun Q."/>
            <person name="Inoue M."/>
        </authorList>
    </citation>
    <scope>NUCLEOTIDE SEQUENCE [LARGE SCALE GENOMIC DNA]</scope>
    <source>
        <strain evidence="5 6">KCTC 22478</strain>
    </source>
</reference>
<dbReference type="Pfam" id="PF00440">
    <property type="entry name" value="TetR_N"/>
    <property type="match status" value="1"/>
</dbReference>
<evidence type="ECO:0000256" key="2">
    <source>
        <dbReference type="PROSITE-ProRule" id="PRU00335"/>
    </source>
</evidence>
<reference evidence="4" key="1">
    <citation type="submission" date="2020-01" db="EMBL/GenBank/DDBJ databases">
        <authorList>
            <person name="Rat A."/>
        </authorList>
    </citation>
    <scope>NUCLEOTIDE SEQUENCE</scope>
    <source>
        <strain evidence="4">LMG 31161</strain>
    </source>
</reference>
<dbReference type="EMBL" id="JAAEDK010000038">
    <property type="protein sequence ID" value="MBR0660801.1"/>
    <property type="molecule type" value="Genomic_DNA"/>
</dbReference>
<dbReference type="Proteomes" id="UP001138708">
    <property type="component" value="Unassembled WGS sequence"/>
</dbReference>
<dbReference type="InterPro" id="IPR009057">
    <property type="entry name" value="Homeodomain-like_sf"/>
</dbReference>
<evidence type="ECO:0000313" key="6">
    <source>
        <dbReference type="Proteomes" id="UP000746741"/>
    </source>
</evidence>
<reference evidence="4" key="3">
    <citation type="journal article" date="2021" name="Syst. Appl. Microbiol.">
        <title>Roseomonas hellenica sp. nov., isolated from roots of wild-growing Alkanna tinctoria.</title>
        <authorList>
            <person name="Rat A."/>
            <person name="Naranjo H.D."/>
            <person name="Lebbe L."/>
            <person name="Cnockaert M."/>
            <person name="Krigas N."/>
            <person name="Grigoriadou K."/>
            <person name="Maloupa E."/>
            <person name="Willems A."/>
        </authorList>
    </citation>
    <scope>NUCLEOTIDE SEQUENCE</scope>
    <source>
        <strain evidence="4">LMG 31161</strain>
    </source>
</reference>
<dbReference type="PROSITE" id="PS50977">
    <property type="entry name" value="HTH_TETR_2"/>
    <property type="match status" value="1"/>
</dbReference>
<evidence type="ECO:0000259" key="3">
    <source>
        <dbReference type="PROSITE" id="PS50977"/>
    </source>
</evidence>
<organism evidence="4 7">
    <name type="scientific">Neoroseomonas oryzicola</name>
    <dbReference type="NCBI Taxonomy" id="535904"/>
    <lineage>
        <taxon>Bacteria</taxon>
        <taxon>Pseudomonadati</taxon>
        <taxon>Pseudomonadota</taxon>
        <taxon>Alphaproteobacteria</taxon>
        <taxon>Acetobacterales</taxon>
        <taxon>Acetobacteraceae</taxon>
        <taxon>Neoroseomonas</taxon>
    </lineage>
</organism>
<proteinExistence type="predicted"/>
<dbReference type="Gene3D" id="1.10.357.10">
    <property type="entry name" value="Tetracycline Repressor, domain 2"/>
    <property type="match status" value="1"/>
</dbReference>
<evidence type="ECO:0000256" key="1">
    <source>
        <dbReference type="ARBA" id="ARBA00023125"/>
    </source>
</evidence>
<protein>
    <submittedName>
        <fullName evidence="4">TetR/AcrR family transcriptional regulator</fullName>
    </submittedName>
</protein>
<dbReference type="InterPro" id="IPR001647">
    <property type="entry name" value="HTH_TetR"/>
</dbReference>
<dbReference type="EMBL" id="JAAVUP010000011">
    <property type="protein sequence ID" value="NKE19630.1"/>
    <property type="molecule type" value="Genomic_DNA"/>
</dbReference>
<dbReference type="PRINTS" id="PR00455">
    <property type="entry name" value="HTHTETR"/>
</dbReference>
<feature type="DNA-binding region" description="H-T-H motif" evidence="2">
    <location>
        <begin position="39"/>
        <end position="58"/>
    </location>
</feature>
<name>A0A9X9WKE1_9PROT</name>
<dbReference type="SUPFAM" id="SSF46689">
    <property type="entry name" value="Homeodomain-like"/>
    <property type="match status" value="1"/>
</dbReference>
<evidence type="ECO:0000313" key="4">
    <source>
        <dbReference type="EMBL" id="MBR0660801.1"/>
    </source>
</evidence>
<feature type="domain" description="HTH tetR-type" evidence="3">
    <location>
        <begin position="16"/>
        <end position="76"/>
    </location>
</feature>
<gene>
    <name evidence="5" type="ORF">GWK15_21920</name>
    <name evidence="4" type="ORF">GXW75_16205</name>
</gene>
<keyword evidence="1 2" id="KW-0238">DNA-binding</keyword>